<dbReference type="InterPro" id="IPR045304">
    <property type="entry name" value="LbH_SAT"/>
</dbReference>
<evidence type="ECO:0000256" key="7">
    <source>
        <dbReference type="ARBA" id="ARBA00023192"/>
    </source>
</evidence>
<dbReference type="InterPro" id="IPR005881">
    <property type="entry name" value="Ser_O-AcTrfase"/>
</dbReference>
<keyword evidence="6 10" id="KW-0808">Transferase</keyword>
<dbReference type="EC" id="2.3.1.30" evidence="3 10"/>
<reference evidence="11 12" key="1">
    <citation type="submission" date="2022-03" db="EMBL/GenBank/DDBJ databases">
        <title>Draft genome sequence of Furfurilactobacillus curtus JCM 31185.</title>
        <authorList>
            <person name="Suzuki S."/>
            <person name="Endo A."/>
            <person name="Kajikawa A."/>
        </authorList>
    </citation>
    <scope>NUCLEOTIDE SEQUENCE [LARGE SCALE GENOMIC DNA]</scope>
    <source>
        <strain evidence="11 12">JCM 31185</strain>
    </source>
</reference>
<sequence length="189" mass="20669">MFDTIDRIIKEDPVAQSRWQVILTYPGYQATVLYRVAHQFWQHGHRLTAALLSHWARHHTGVDIHPGATIGRRLFIDHGMGVVIGETAIIGDDVTLLHGVTLGSRHAITGRRHPKIGNHVFIGANALILGPITVHSQAKIGAGSVVLKEVASGTTVAGNPAHVVRPWQQQIPAIHIYDQQPELKEGTSL</sequence>
<dbReference type="InterPro" id="IPR053376">
    <property type="entry name" value="Serine_acetyltransferase"/>
</dbReference>
<keyword evidence="12" id="KW-1185">Reference proteome</keyword>
<accession>A0ABQ5JM79</accession>
<dbReference type="InterPro" id="IPR042122">
    <property type="entry name" value="Ser_AcTrfase_N_sf"/>
</dbReference>
<keyword evidence="5" id="KW-0028">Amino-acid biosynthesis</keyword>
<name>A0ABQ5JM79_9LACO</name>
<evidence type="ECO:0000256" key="1">
    <source>
        <dbReference type="ARBA" id="ARBA00004876"/>
    </source>
</evidence>
<evidence type="ECO:0000313" key="12">
    <source>
        <dbReference type="Proteomes" id="UP001628078"/>
    </source>
</evidence>
<dbReference type="Pfam" id="PF00132">
    <property type="entry name" value="Hexapep"/>
    <property type="match status" value="1"/>
</dbReference>
<dbReference type="PIRSF" id="PIRSF000441">
    <property type="entry name" value="CysE"/>
    <property type="match status" value="1"/>
</dbReference>
<protein>
    <recommendedName>
        <fullName evidence="4 10">Serine acetyltransferase</fullName>
        <ecNumber evidence="3 10">2.3.1.30</ecNumber>
    </recommendedName>
</protein>
<evidence type="ECO:0000313" key="11">
    <source>
        <dbReference type="EMBL" id="GKT05612.1"/>
    </source>
</evidence>
<evidence type="ECO:0000256" key="6">
    <source>
        <dbReference type="ARBA" id="ARBA00022679"/>
    </source>
</evidence>
<evidence type="ECO:0000256" key="8">
    <source>
        <dbReference type="ARBA" id="ARBA00023315"/>
    </source>
</evidence>
<dbReference type="InterPro" id="IPR011004">
    <property type="entry name" value="Trimer_LpxA-like_sf"/>
</dbReference>
<comment type="catalytic activity">
    <reaction evidence="9 10">
        <text>L-serine + acetyl-CoA = O-acetyl-L-serine + CoA</text>
        <dbReference type="Rhea" id="RHEA:24560"/>
        <dbReference type="ChEBI" id="CHEBI:33384"/>
        <dbReference type="ChEBI" id="CHEBI:57287"/>
        <dbReference type="ChEBI" id="CHEBI:57288"/>
        <dbReference type="ChEBI" id="CHEBI:58340"/>
        <dbReference type="EC" id="2.3.1.30"/>
    </reaction>
</comment>
<dbReference type="RefSeq" id="WP_407882993.1">
    <property type="nucleotide sequence ID" value="NZ_BQXO01000002.1"/>
</dbReference>
<evidence type="ECO:0000256" key="9">
    <source>
        <dbReference type="ARBA" id="ARBA00049486"/>
    </source>
</evidence>
<dbReference type="CDD" id="cd03354">
    <property type="entry name" value="LbH_SAT"/>
    <property type="match status" value="1"/>
</dbReference>
<keyword evidence="7" id="KW-0198">Cysteine biosynthesis</keyword>
<evidence type="ECO:0000256" key="5">
    <source>
        <dbReference type="ARBA" id="ARBA00022605"/>
    </source>
</evidence>
<dbReference type="InterPro" id="IPR001451">
    <property type="entry name" value="Hexapep"/>
</dbReference>
<evidence type="ECO:0000256" key="10">
    <source>
        <dbReference type="PIRNR" id="PIRNR000441"/>
    </source>
</evidence>
<dbReference type="NCBIfam" id="TIGR01172">
    <property type="entry name" value="cysE"/>
    <property type="match status" value="1"/>
</dbReference>
<comment type="caution">
    <text evidence="11">The sequence shown here is derived from an EMBL/GenBank/DDBJ whole genome shotgun (WGS) entry which is preliminary data.</text>
</comment>
<gene>
    <name evidence="11" type="ORF">JCM31185_09000</name>
</gene>
<dbReference type="SUPFAM" id="SSF51161">
    <property type="entry name" value="Trimeric LpxA-like enzymes"/>
    <property type="match status" value="1"/>
</dbReference>
<evidence type="ECO:0000256" key="4">
    <source>
        <dbReference type="ARBA" id="ARBA00018522"/>
    </source>
</evidence>
<evidence type="ECO:0000256" key="2">
    <source>
        <dbReference type="ARBA" id="ARBA00007274"/>
    </source>
</evidence>
<dbReference type="PANTHER" id="PTHR42811">
    <property type="entry name" value="SERINE ACETYLTRANSFERASE"/>
    <property type="match status" value="1"/>
</dbReference>
<comment type="pathway">
    <text evidence="1">Amino-acid biosynthesis; L-cysteine biosynthesis; L-cysteine from L-serine: step 1/2.</text>
</comment>
<dbReference type="Proteomes" id="UP001628078">
    <property type="component" value="Unassembled WGS sequence"/>
</dbReference>
<comment type="similarity">
    <text evidence="2 10">Belongs to the transferase hexapeptide repeat family.</text>
</comment>
<evidence type="ECO:0000256" key="3">
    <source>
        <dbReference type="ARBA" id="ARBA00013266"/>
    </source>
</evidence>
<keyword evidence="8 10" id="KW-0012">Acyltransferase</keyword>
<dbReference type="EMBL" id="BQXO01000002">
    <property type="protein sequence ID" value="GKT05612.1"/>
    <property type="molecule type" value="Genomic_DNA"/>
</dbReference>
<dbReference type="Gene3D" id="2.160.10.10">
    <property type="entry name" value="Hexapeptide repeat proteins"/>
    <property type="match status" value="1"/>
</dbReference>
<dbReference type="NCBIfam" id="NF041874">
    <property type="entry name" value="EPS_EpsC"/>
    <property type="match status" value="1"/>
</dbReference>
<proteinExistence type="inferred from homology"/>
<organism evidence="11 12">
    <name type="scientific">Furfurilactobacillus curtus</name>
    <dbReference type="NCBI Taxonomy" id="1746200"/>
    <lineage>
        <taxon>Bacteria</taxon>
        <taxon>Bacillati</taxon>
        <taxon>Bacillota</taxon>
        <taxon>Bacilli</taxon>
        <taxon>Lactobacillales</taxon>
        <taxon>Lactobacillaceae</taxon>
        <taxon>Furfurilactobacillus</taxon>
    </lineage>
</organism>
<dbReference type="Gene3D" id="1.10.3130.10">
    <property type="entry name" value="serine acetyltransferase, domain 1"/>
    <property type="match status" value="1"/>
</dbReference>